<sequence>MSHGCIGCTHVKRYHSDLIGKGAVLGSNTEVANTSGAEAAGDQIQRLFLQTFQILYHSWKPHLLVLHEDISGWLLWTVRALNTG</sequence>
<evidence type="ECO:0000313" key="1">
    <source>
        <dbReference type="EMBL" id="KAF7333790.1"/>
    </source>
</evidence>
<accession>A0A8H7CE22</accession>
<keyword evidence="2" id="KW-1185">Reference proteome</keyword>
<dbReference type="AlphaFoldDB" id="A0A8H7CE22"/>
<protein>
    <submittedName>
        <fullName evidence="1">Uncharacterized protein</fullName>
    </submittedName>
</protein>
<dbReference type="OrthoDB" id="3110558at2759"/>
<dbReference type="EMBL" id="JACAZI010000028">
    <property type="protein sequence ID" value="KAF7333790.1"/>
    <property type="molecule type" value="Genomic_DNA"/>
</dbReference>
<name>A0A8H7CE22_9AGAR</name>
<proteinExistence type="predicted"/>
<gene>
    <name evidence="1" type="ORF">MVEN_02335800</name>
</gene>
<comment type="caution">
    <text evidence="1">The sequence shown here is derived from an EMBL/GenBank/DDBJ whole genome shotgun (WGS) entry which is preliminary data.</text>
</comment>
<organism evidence="1 2">
    <name type="scientific">Mycena venus</name>
    <dbReference type="NCBI Taxonomy" id="2733690"/>
    <lineage>
        <taxon>Eukaryota</taxon>
        <taxon>Fungi</taxon>
        <taxon>Dikarya</taxon>
        <taxon>Basidiomycota</taxon>
        <taxon>Agaricomycotina</taxon>
        <taxon>Agaricomycetes</taxon>
        <taxon>Agaricomycetidae</taxon>
        <taxon>Agaricales</taxon>
        <taxon>Marasmiineae</taxon>
        <taxon>Mycenaceae</taxon>
        <taxon>Mycena</taxon>
    </lineage>
</organism>
<dbReference type="Proteomes" id="UP000620124">
    <property type="component" value="Unassembled WGS sequence"/>
</dbReference>
<evidence type="ECO:0000313" key="2">
    <source>
        <dbReference type="Proteomes" id="UP000620124"/>
    </source>
</evidence>
<reference evidence="1" key="1">
    <citation type="submission" date="2020-05" db="EMBL/GenBank/DDBJ databases">
        <title>Mycena genomes resolve the evolution of fungal bioluminescence.</title>
        <authorList>
            <person name="Tsai I.J."/>
        </authorList>
    </citation>
    <scope>NUCLEOTIDE SEQUENCE</scope>
    <source>
        <strain evidence="1">CCC161011</strain>
    </source>
</reference>